<evidence type="ECO:0000259" key="14">
    <source>
        <dbReference type="Pfam" id="PF02163"/>
    </source>
</evidence>
<feature type="transmembrane region" description="Helical" evidence="13">
    <location>
        <begin position="199"/>
        <end position="219"/>
    </location>
</feature>
<dbReference type="PANTHER" id="PTHR35864">
    <property type="entry name" value="ZINC METALLOPROTEASE MJ0611-RELATED"/>
    <property type="match status" value="1"/>
</dbReference>
<organism evidence="15 16">
    <name type="scientific">Acetivibrio thermocellus AD2</name>
    <dbReference type="NCBI Taxonomy" id="1138384"/>
    <lineage>
        <taxon>Bacteria</taxon>
        <taxon>Bacillati</taxon>
        <taxon>Bacillota</taxon>
        <taxon>Clostridia</taxon>
        <taxon>Eubacteriales</taxon>
        <taxon>Oscillospiraceae</taxon>
        <taxon>Acetivibrio</taxon>
    </lineage>
</organism>
<dbReference type="Pfam" id="PF02163">
    <property type="entry name" value="Peptidase_M50"/>
    <property type="match status" value="1"/>
</dbReference>
<protein>
    <submittedName>
        <fullName evidence="15">Zn-dependent protease</fullName>
    </submittedName>
</protein>
<keyword evidence="12 13" id="KW-0472">Membrane</keyword>
<evidence type="ECO:0000256" key="10">
    <source>
        <dbReference type="ARBA" id="ARBA00022989"/>
    </source>
</evidence>
<accession>A0AB36TFZ6</accession>
<gene>
    <name evidence="15" type="ORF">M972_111605</name>
</gene>
<comment type="caution">
    <text evidence="15">The sequence shown here is derived from an EMBL/GenBank/DDBJ whole genome shotgun (WGS) entry which is preliminary data.</text>
</comment>
<evidence type="ECO:0000256" key="9">
    <source>
        <dbReference type="ARBA" id="ARBA00022833"/>
    </source>
</evidence>
<dbReference type="AlphaFoldDB" id="A0AB36TFZ6"/>
<name>A0AB36TFZ6_ACETH</name>
<keyword evidence="6 13" id="KW-0812">Transmembrane</keyword>
<feature type="transmembrane region" description="Helical" evidence="13">
    <location>
        <begin position="88"/>
        <end position="112"/>
    </location>
</feature>
<dbReference type="GO" id="GO:0008237">
    <property type="term" value="F:metallopeptidase activity"/>
    <property type="evidence" value="ECO:0007669"/>
    <property type="project" value="UniProtKB-KW"/>
</dbReference>
<dbReference type="GO" id="GO:0046872">
    <property type="term" value="F:metal ion binding"/>
    <property type="evidence" value="ECO:0007669"/>
    <property type="project" value="UniProtKB-KW"/>
</dbReference>
<keyword evidence="4" id="KW-1003">Cell membrane</keyword>
<evidence type="ECO:0000256" key="3">
    <source>
        <dbReference type="ARBA" id="ARBA00007931"/>
    </source>
</evidence>
<comment type="cofactor">
    <cofactor evidence="1">
        <name>Zn(2+)</name>
        <dbReference type="ChEBI" id="CHEBI:29105"/>
    </cofactor>
</comment>
<evidence type="ECO:0000313" key="15">
    <source>
        <dbReference type="EMBL" id="PFH02817.1"/>
    </source>
</evidence>
<keyword evidence="9" id="KW-0862">Zinc</keyword>
<evidence type="ECO:0000256" key="8">
    <source>
        <dbReference type="ARBA" id="ARBA00022801"/>
    </source>
</evidence>
<dbReference type="RefSeq" id="WP_003516162.1">
    <property type="nucleotide sequence ID" value="NZ_CP013828.1"/>
</dbReference>
<dbReference type="InterPro" id="IPR044537">
    <property type="entry name" value="Rip2-like"/>
</dbReference>
<keyword evidence="10 13" id="KW-1133">Transmembrane helix</keyword>
<feature type="transmembrane region" description="Helical" evidence="13">
    <location>
        <begin position="176"/>
        <end position="193"/>
    </location>
</feature>
<evidence type="ECO:0000256" key="13">
    <source>
        <dbReference type="SAM" id="Phobius"/>
    </source>
</evidence>
<dbReference type="GO" id="GO:0006508">
    <property type="term" value="P:proteolysis"/>
    <property type="evidence" value="ECO:0007669"/>
    <property type="project" value="UniProtKB-KW"/>
</dbReference>
<evidence type="ECO:0000256" key="11">
    <source>
        <dbReference type="ARBA" id="ARBA00023049"/>
    </source>
</evidence>
<feature type="domain" description="Peptidase M50" evidence="14">
    <location>
        <begin position="133"/>
        <end position="184"/>
    </location>
</feature>
<comment type="similarity">
    <text evidence="3">Belongs to the peptidase M50B family.</text>
</comment>
<evidence type="ECO:0000256" key="7">
    <source>
        <dbReference type="ARBA" id="ARBA00022723"/>
    </source>
</evidence>
<feature type="transmembrane region" description="Helical" evidence="13">
    <location>
        <begin position="12"/>
        <end position="39"/>
    </location>
</feature>
<evidence type="ECO:0000256" key="5">
    <source>
        <dbReference type="ARBA" id="ARBA00022670"/>
    </source>
</evidence>
<proteinExistence type="inferred from homology"/>
<evidence type="ECO:0000313" key="16">
    <source>
        <dbReference type="Proteomes" id="UP000223596"/>
    </source>
</evidence>
<feature type="transmembrane region" description="Helical" evidence="13">
    <location>
        <begin position="59"/>
        <end position="76"/>
    </location>
</feature>
<keyword evidence="11" id="KW-0482">Metalloprotease</keyword>
<dbReference type="InterPro" id="IPR052348">
    <property type="entry name" value="Metallopeptidase_M50B"/>
</dbReference>
<dbReference type="InterPro" id="IPR008915">
    <property type="entry name" value="Peptidase_M50"/>
</dbReference>
<evidence type="ECO:0000256" key="1">
    <source>
        <dbReference type="ARBA" id="ARBA00001947"/>
    </source>
</evidence>
<feature type="transmembrane region" description="Helical" evidence="13">
    <location>
        <begin position="132"/>
        <end position="155"/>
    </location>
</feature>
<dbReference type="CDD" id="cd06158">
    <property type="entry name" value="S2P-M50_like_1"/>
    <property type="match status" value="1"/>
</dbReference>
<dbReference type="GO" id="GO:0005886">
    <property type="term" value="C:plasma membrane"/>
    <property type="evidence" value="ECO:0007669"/>
    <property type="project" value="UniProtKB-SubCell"/>
</dbReference>
<dbReference type="Proteomes" id="UP000223596">
    <property type="component" value="Unassembled WGS sequence"/>
</dbReference>
<dbReference type="PANTHER" id="PTHR35864:SF1">
    <property type="entry name" value="ZINC METALLOPROTEASE YWHC-RELATED"/>
    <property type="match status" value="1"/>
</dbReference>
<evidence type="ECO:0000256" key="4">
    <source>
        <dbReference type="ARBA" id="ARBA00022475"/>
    </source>
</evidence>
<sequence>MLLQQFGDNPELIIYWFMVFAFSISVHESAHAYAAYLLGDPTAKEQGRITIDPLKHLDLFGTLMMLISFIGWAKPVPINPSNFKNKKAGTILVSLAGPLSNLILAVLFAVPFAYVTLKYYPLENNPLNPAVIVYNFALYGFVMNISLAVFNFLPLPPLDGSKIFTAVLPSKYYFKIMQYHNVTFIILILLLYTGWLNKIITPVIGGVQSAILSVIVPIIKLIV</sequence>
<evidence type="ECO:0000256" key="6">
    <source>
        <dbReference type="ARBA" id="ARBA00022692"/>
    </source>
</evidence>
<keyword evidence="7" id="KW-0479">Metal-binding</keyword>
<keyword evidence="5 15" id="KW-0645">Protease</keyword>
<comment type="subcellular location">
    <subcellularLocation>
        <location evidence="2">Cell membrane</location>
        <topology evidence="2">Multi-pass membrane protein</topology>
    </subcellularLocation>
</comment>
<dbReference type="EMBL" id="PDBW01000001">
    <property type="protein sequence ID" value="PFH02817.1"/>
    <property type="molecule type" value="Genomic_DNA"/>
</dbReference>
<keyword evidence="8" id="KW-0378">Hydrolase</keyword>
<evidence type="ECO:0000256" key="12">
    <source>
        <dbReference type="ARBA" id="ARBA00023136"/>
    </source>
</evidence>
<evidence type="ECO:0000256" key="2">
    <source>
        <dbReference type="ARBA" id="ARBA00004651"/>
    </source>
</evidence>
<dbReference type="GeneID" id="35804542"/>
<reference evidence="15 16" key="1">
    <citation type="submission" date="2017-09" db="EMBL/GenBank/DDBJ databases">
        <title>Evaluation of Pacific Biosciences Sequencing Technology to Finishing C. thermocellum Genome Sequences.</title>
        <authorList>
            <person name="Brown S."/>
        </authorList>
    </citation>
    <scope>NUCLEOTIDE SEQUENCE [LARGE SCALE GENOMIC DNA]</scope>
    <source>
        <strain evidence="15 16">AD2</strain>
    </source>
</reference>